<protein>
    <recommendedName>
        <fullName evidence="2">DUF2293 domain-containing protein</fullName>
    </recommendedName>
</protein>
<evidence type="ECO:0000313" key="3">
    <source>
        <dbReference type="EMBL" id="TRX92877.1"/>
    </source>
</evidence>
<dbReference type="EMBL" id="VFLP01000033">
    <property type="protein sequence ID" value="TRX92877.1"/>
    <property type="molecule type" value="Genomic_DNA"/>
</dbReference>
<proteinExistence type="predicted"/>
<organism evidence="3 4">
    <name type="scientific">Xylaria flabelliformis</name>
    <dbReference type="NCBI Taxonomy" id="2512241"/>
    <lineage>
        <taxon>Eukaryota</taxon>
        <taxon>Fungi</taxon>
        <taxon>Dikarya</taxon>
        <taxon>Ascomycota</taxon>
        <taxon>Pezizomycotina</taxon>
        <taxon>Sordariomycetes</taxon>
        <taxon>Xylariomycetidae</taxon>
        <taxon>Xylariales</taxon>
        <taxon>Xylariaceae</taxon>
        <taxon>Xylaria</taxon>
    </lineage>
</organism>
<feature type="region of interest" description="Disordered" evidence="1">
    <location>
        <begin position="675"/>
        <end position="698"/>
    </location>
</feature>
<sequence>MTREKKKAPAPAHGVAAAARRAKMERALQYSDTVWRNLNPLKAPPKMKHKSYFEAVENSDKKKKLEFELQITTDREPPPGFEFIPTGHPELSQECKEQSRKKDAMFFIVSNSKDTLKLDHHMNRLGYHFRCSIVEEARKVLNEQGHHEQAAYVHEPGKPEPIPNSQREIDLEADAVLRDLFPRIPNTDRQEIIDHAFKKDGKFNGEIKVGMAKDITLARRVQLAALAHIRHTHTRYDELLRESDWANARKAVEKPCLDIIVKWRGDEETGRDQLDEILREVIEISDTESESEDEGSSANNVRIHIPRTRSGAASIPNRAVSRLSRIPYHQIGVDSRTSSPARASPLTPNRLRDLSRAERRTARKTQQRFKRYAAAAEALASSSNQNGQGSISEFVATPVEVVGRQGSAHPVNTYTTPSAVAHETYSPRTSYGQTEIQRVSFPHPNGVNYDRMAGLSYVPVDSRVHGGTEQFIRVPDSQRPKVGPYSANHSHPPPAPPLSPVRLGLQDMLLPSIEPRSPDGARVLPDASHRMHREGQQSTTEVPWIISRAIVEPAVPAYRPQSPGVIAINDEVATKRRRVTTHLPENFRGSPNSYVRTAPRNQDSVLHRPQVEYLAGGHPQPSRLPEHVVYQDASWATPGQEVRVVRPDDRSNMLQAYAIPVTGDGRSPVVSRAPDRIAHPNNHRAPTHQEFPNNRIEAPLRSRANPIIIDGDHTYEPRRVIEVRGSPAHEIYRVASPRGQAIRSPHVQGEPRVRDLSRVVYIDESTDRLGGEPSNQHYSAHQFQSAQATYYESSRPMSPTMPLHPHPHHQSRVLGRSTRYTIPNNRDVTRVNELGRVPPAQPGPIPRENQVPLSEAPRPQRFTGLGDHRPHPNVGIAQEAIPPRPRDNVIYREVRPDITMSPGVEYDRALQRPFPVHPAPSSYVEIRGPLAHQRIPDQRDVIYVE</sequence>
<feature type="domain" description="DUF2293" evidence="2">
    <location>
        <begin position="177"/>
        <end position="264"/>
    </location>
</feature>
<comment type="caution">
    <text evidence="3">The sequence shown here is derived from an EMBL/GenBank/DDBJ whole genome shotgun (WGS) entry which is preliminary data.</text>
</comment>
<dbReference type="InterPro" id="IPR018744">
    <property type="entry name" value="DUF2293"/>
</dbReference>
<dbReference type="PANTHER" id="PTHR38113">
    <property type="match status" value="1"/>
</dbReference>
<evidence type="ECO:0000259" key="2">
    <source>
        <dbReference type="Pfam" id="PF10056"/>
    </source>
</evidence>
<gene>
    <name evidence="3" type="ORF">FHL15_006283</name>
</gene>
<reference evidence="4" key="1">
    <citation type="submission" date="2019-06" db="EMBL/GenBank/DDBJ databases">
        <title>Draft genome sequence of the griseofulvin-producing fungus Xylaria cubensis strain G536.</title>
        <authorList>
            <person name="Mead M.E."/>
            <person name="Raja H.A."/>
            <person name="Steenwyk J.L."/>
            <person name="Knowles S.L."/>
            <person name="Oberlies N.H."/>
            <person name="Rokas A."/>
        </authorList>
    </citation>
    <scope>NUCLEOTIDE SEQUENCE [LARGE SCALE GENOMIC DNA]</scope>
    <source>
        <strain evidence="4">G536</strain>
    </source>
</reference>
<dbReference type="OrthoDB" id="5288828at2759"/>
<evidence type="ECO:0000256" key="1">
    <source>
        <dbReference type="SAM" id="MobiDB-lite"/>
    </source>
</evidence>
<feature type="region of interest" description="Disordered" evidence="1">
    <location>
        <begin position="476"/>
        <end position="495"/>
    </location>
</feature>
<feature type="compositionally biased region" description="Basic and acidic residues" evidence="1">
    <location>
        <begin position="350"/>
        <end position="360"/>
    </location>
</feature>
<dbReference type="AlphaFoldDB" id="A0A553HY61"/>
<feature type="region of interest" description="Disordered" evidence="1">
    <location>
        <begin position="331"/>
        <end position="369"/>
    </location>
</feature>
<name>A0A553HY61_9PEZI</name>
<dbReference type="STRING" id="2512241.A0A553HY61"/>
<dbReference type="PANTHER" id="PTHR38113:SF1">
    <property type="entry name" value="DUF2293 DOMAIN-CONTAINING PROTEIN"/>
    <property type="match status" value="1"/>
</dbReference>
<dbReference type="Proteomes" id="UP000319160">
    <property type="component" value="Unassembled WGS sequence"/>
</dbReference>
<feature type="region of interest" description="Disordered" evidence="1">
    <location>
        <begin position="285"/>
        <end position="318"/>
    </location>
</feature>
<keyword evidence="4" id="KW-1185">Reference proteome</keyword>
<feature type="compositionally biased region" description="Acidic residues" evidence="1">
    <location>
        <begin position="285"/>
        <end position="295"/>
    </location>
</feature>
<accession>A0A553HY61</accession>
<evidence type="ECO:0000313" key="4">
    <source>
        <dbReference type="Proteomes" id="UP000319160"/>
    </source>
</evidence>
<dbReference type="Pfam" id="PF10056">
    <property type="entry name" value="DUF2293"/>
    <property type="match status" value="1"/>
</dbReference>